<dbReference type="AlphaFoldDB" id="A0AB39W698"/>
<dbReference type="SUPFAM" id="SSF53335">
    <property type="entry name" value="S-adenosyl-L-methionine-dependent methyltransferases"/>
    <property type="match status" value="1"/>
</dbReference>
<organism evidence="2">
    <name type="scientific">Flavobacterium sp. WC2409</name>
    <dbReference type="NCBI Taxonomy" id="3234139"/>
    <lineage>
        <taxon>Bacteria</taxon>
        <taxon>Pseudomonadati</taxon>
        <taxon>Bacteroidota</taxon>
        <taxon>Flavobacteriia</taxon>
        <taxon>Flavobacteriales</taxon>
        <taxon>Flavobacteriaceae</taxon>
        <taxon>Flavobacterium</taxon>
    </lineage>
</organism>
<dbReference type="EMBL" id="CP165625">
    <property type="protein sequence ID" value="XDU96593.1"/>
    <property type="molecule type" value="Genomic_DNA"/>
</dbReference>
<dbReference type="PROSITE" id="PS50123">
    <property type="entry name" value="CHER"/>
    <property type="match status" value="1"/>
</dbReference>
<dbReference type="Gene3D" id="3.40.50.150">
    <property type="entry name" value="Vaccinia Virus protein VP39"/>
    <property type="match status" value="1"/>
</dbReference>
<name>A0AB39W698_9FLAO</name>
<evidence type="ECO:0000259" key="1">
    <source>
        <dbReference type="PROSITE" id="PS50123"/>
    </source>
</evidence>
<accession>A0AB39W698</accession>
<dbReference type="SUPFAM" id="SSF47757">
    <property type="entry name" value="Chemotaxis receptor methyltransferase CheR, N-terminal domain"/>
    <property type="match status" value="1"/>
</dbReference>
<dbReference type="RefSeq" id="WP_369753732.1">
    <property type="nucleotide sequence ID" value="NZ_CP165625.1"/>
</dbReference>
<dbReference type="InterPro" id="IPR029063">
    <property type="entry name" value="SAM-dependent_MTases_sf"/>
</dbReference>
<dbReference type="PANTHER" id="PTHR24422">
    <property type="entry name" value="CHEMOTAXIS PROTEIN METHYLTRANSFERASE"/>
    <property type="match status" value="1"/>
</dbReference>
<dbReference type="PANTHER" id="PTHR24422:SF8">
    <property type="entry name" value="CHEMOTAXIS PROTEIN"/>
    <property type="match status" value="1"/>
</dbReference>
<dbReference type="InterPro" id="IPR022641">
    <property type="entry name" value="CheR_N"/>
</dbReference>
<dbReference type="InterPro" id="IPR022642">
    <property type="entry name" value="CheR_C"/>
</dbReference>
<dbReference type="Pfam" id="PF03705">
    <property type="entry name" value="CheR_N"/>
    <property type="match status" value="1"/>
</dbReference>
<sequence length="270" mass="31506">MIEFSDIDEIVFLIKKQYGYDFEGYSRASLLRRINRFMELSGLVTIVHLKNELVNNPENFNTFINEIVVNVSEFFRDPDFFKSLINNVFPYLESYPKINIWSAGCSFGEETYSLAILLKEMNLLCKSRLYATDISTNALDKSKKGIYSNKDFKEYSKNYFSCGGKESLNQYFVSDGQKSIINTELKKDILFSRHNLVTDGVFKECQLILCRNVLIYFNDELQNKVLKLFYDSLPVHGFLALGNKETLRFSTIQDKFRIIDGKEKIYQKIK</sequence>
<gene>
    <name evidence="2" type="ORF">AB3G34_05635</name>
</gene>
<protein>
    <submittedName>
        <fullName evidence="2">Protein-glutamate O-methyltransferase CheR</fullName>
    </submittedName>
</protein>
<dbReference type="InterPro" id="IPR050903">
    <property type="entry name" value="Bact_Chemotaxis_MeTrfase"/>
</dbReference>
<proteinExistence type="predicted"/>
<reference evidence="2" key="1">
    <citation type="submission" date="2024-07" db="EMBL/GenBank/DDBJ databases">
        <authorList>
            <person name="Biller S.J."/>
        </authorList>
    </citation>
    <scope>NUCLEOTIDE SEQUENCE</scope>
    <source>
        <strain evidence="2">WC2409</strain>
    </source>
</reference>
<dbReference type="GO" id="GO:0008757">
    <property type="term" value="F:S-adenosylmethionine-dependent methyltransferase activity"/>
    <property type="evidence" value="ECO:0007669"/>
    <property type="project" value="InterPro"/>
</dbReference>
<dbReference type="InterPro" id="IPR000780">
    <property type="entry name" value="CheR_MeTrfase"/>
</dbReference>
<evidence type="ECO:0000313" key="2">
    <source>
        <dbReference type="EMBL" id="XDU96593.1"/>
    </source>
</evidence>
<dbReference type="SMART" id="SM00138">
    <property type="entry name" value="MeTrc"/>
    <property type="match status" value="1"/>
</dbReference>
<dbReference type="Pfam" id="PF01739">
    <property type="entry name" value="CheR"/>
    <property type="match status" value="1"/>
</dbReference>
<feature type="domain" description="CheR-type methyltransferase" evidence="1">
    <location>
        <begin position="1"/>
        <end position="247"/>
    </location>
</feature>
<dbReference type="PRINTS" id="PR00996">
    <property type="entry name" value="CHERMTFRASE"/>
</dbReference>